<dbReference type="Pfam" id="PF13921">
    <property type="entry name" value="Myb_DNA-bind_6"/>
    <property type="match status" value="1"/>
</dbReference>
<accession>A2G0S9</accession>
<keyword evidence="3" id="KW-0238">DNA-binding</keyword>
<dbReference type="SUPFAM" id="SSF46689">
    <property type="entry name" value="Homeodomain-like"/>
    <property type="match status" value="1"/>
</dbReference>
<dbReference type="OrthoDB" id="2143914at2759"/>
<name>A2G0S9_TRIV3</name>
<dbReference type="InterPro" id="IPR009057">
    <property type="entry name" value="Homeodomain-like_sf"/>
</dbReference>
<keyword evidence="4" id="KW-1185">Reference proteome</keyword>
<proteinExistence type="predicted"/>
<dbReference type="VEuPathDB" id="TrichDB:TVAG_037220"/>
<dbReference type="RefSeq" id="XP_001302167.1">
    <property type="nucleotide sequence ID" value="XM_001302166.1"/>
</dbReference>
<dbReference type="CDD" id="cd00167">
    <property type="entry name" value="SANT"/>
    <property type="match status" value="2"/>
</dbReference>
<dbReference type="PROSITE" id="PS51294">
    <property type="entry name" value="HTH_MYB"/>
    <property type="match status" value="2"/>
</dbReference>
<dbReference type="InParanoid" id="A2G0S9"/>
<evidence type="ECO:0000259" key="1">
    <source>
        <dbReference type="PROSITE" id="PS50090"/>
    </source>
</evidence>
<dbReference type="STRING" id="5722.A2G0S9"/>
<dbReference type="Proteomes" id="UP000001542">
    <property type="component" value="Unassembled WGS sequence"/>
</dbReference>
<sequence length="151" mass="17925">MRLKGSSAKSLPRETRIKRTFNKNDDEMLLKAVQESKFTDWNEIAKKLGKWTARQCRERWKNYVDPSLSHEKWTDSEDRILLKRFEEIGTNWVKLKQFLPGRSVNNIKNRLQYLKNHNFSASSTTETDDAPMNDVEYYLDFLKISNLVNVH</sequence>
<dbReference type="InterPro" id="IPR050560">
    <property type="entry name" value="MYB_TF"/>
</dbReference>
<organism evidence="3 4">
    <name type="scientific">Trichomonas vaginalis (strain ATCC PRA-98 / G3)</name>
    <dbReference type="NCBI Taxonomy" id="412133"/>
    <lineage>
        <taxon>Eukaryota</taxon>
        <taxon>Metamonada</taxon>
        <taxon>Parabasalia</taxon>
        <taxon>Trichomonadida</taxon>
        <taxon>Trichomonadidae</taxon>
        <taxon>Trichomonas</taxon>
    </lineage>
</organism>
<dbReference type="VEuPathDB" id="TrichDB:TVAGG3_0668450"/>
<reference evidence="3" key="1">
    <citation type="submission" date="2006-10" db="EMBL/GenBank/DDBJ databases">
        <authorList>
            <person name="Amadeo P."/>
            <person name="Zhao Q."/>
            <person name="Wortman J."/>
            <person name="Fraser-Liggett C."/>
            <person name="Carlton J."/>
        </authorList>
    </citation>
    <scope>NUCLEOTIDE SEQUENCE</scope>
    <source>
        <strain evidence="3">G3</strain>
    </source>
</reference>
<reference evidence="3" key="2">
    <citation type="journal article" date="2007" name="Science">
        <title>Draft genome sequence of the sexually transmitted pathogen Trichomonas vaginalis.</title>
        <authorList>
            <person name="Carlton J.M."/>
            <person name="Hirt R.P."/>
            <person name="Silva J.C."/>
            <person name="Delcher A.L."/>
            <person name="Schatz M."/>
            <person name="Zhao Q."/>
            <person name="Wortman J.R."/>
            <person name="Bidwell S.L."/>
            <person name="Alsmark U.C.M."/>
            <person name="Besteiro S."/>
            <person name="Sicheritz-Ponten T."/>
            <person name="Noel C.J."/>
            <person name="Dacks J.B."/>
            <person name="Foster P.G."/>
            <person name="Simillion C."/>
            <person name="Van de Peer Y."/>
            <person name="Miranda-Saavedra D."/>
            <person name="Barton G.J."/>
            <person name="Westrop G.D."/>
            <person name="Mueller S."/>
            <person name="Dessi D."/>
            <person name="Fiori P.L."/>
            <person name="Ren Q."/>
            <person name="Paulsen I."/>
            <person name="Zhang H."/>
            <person name="Bastida-Corcuera F.D."/>
            <person name="Simoes-Barbosa A."/>
            <person name="Brown M.T."/>
            <person name="Hayes R.D."/>
            <person name="Mukherjee M."/>
            <person name="Okumura C.Y."/>
            <person name="Schneider R."/>
            <person name="Smith A.J."/>
            <person name="Vanacova S."/>
            <person name="Villalvazo M."/>
            <person name="Haas B.J."/>
            <person name="Pertea M."/>
            <person name="Feldblyum T.V."/>
            <person name="Utterback T.R."/>
            <person name="Shu C.L."/>
            <person name="Osoegawa K."/>
            <person name="de Jong P.J."/>
            <person name="Hrdy I."/>
            <person name="Horvathova L."/>
            <person name="Zubacova Z."/>
            <person name="Dolezal P."/>
            <person name="Malik S.B."/>
            <person name="Logsdon J.M. Jr."/>
            <person name="Henze K."/>
            <person name="Gupta A."/>
            <person name="Wang C.C."/>
            <person name="Dunne R.L."/>
            <person name="Upcroft J.A."/>
            <person name="Upcroft P."/>
            <person name="White O."/>
            <person name="Salzberg S.L."/>
            <person name="Tang P."/>
            <person name="Chiu C.-H."/>
            <person name="Lee Y.-S."/>
            <person name="Embley T.M."/>
            <person name="Coombs G.H."/>
            <person name="Mottram J.C."/>
            <person name="Tachezy J."/>
            <person name="Fraser-Liggett C.M."/>
            <person name="Johnson P.J."/>
        </authorList>
    </citation>
    <scope>NUCLEOTIDE SEQUENCE [LARGE SCALE GENOMIC DNA]</scope>
    <source>
        <strain evidence="3">G3</strain>
    </source>
</reference>
<evidence type="ECO:0000313" key="3">
    <source>
        <dbReference type="EMBL" id="EAX89237.1"/>
    </source>
</evidence>
<dbReference type="SMART" id="SM00717">
    <property type="entry name" value="SANT"/>
    <property type="match status" value="2"/>
</dbReference>
<dbReference type="GO" id="GO:0006355">
    <property type="term" value="P:regulation of DNA-templated transcription"/>
    <property type="evidence" value="ECO:0000318"/>
    <property type="project" value="GO_Central"/>
</dbReference>
<gene>
    <name evidence="3" type="ORF">TVAG_037220</name>
</gene>
<dbReference type="KEGG" id="tva:4746906"/>
<dbReference type="GO" id="GO:0000978">
    <property type="term" value="F:RNA polymerase II cis-regulatory region sequence-specific DNA binding"/>
    <property type="evidence" value="ECO:0000318"/>
    <property type="project" value="GO_Central"/>
</dbReference>
<feature type="domain" description="Myb-like" evidence="1">
    <location>
        <begin position="65"/>
        <end position="115"/>
    </location>
</feature>
<feature type="domain" description="HTH myb-type" evidence="2">
    <location>
        <begin position="13"/>
        <end position="68"/>
    </location>
</feature>
<dbReference type="AlphaFoldDB" id="A2G0S9"/>
<dbReference type="PANTHER" id="PTHR45614:SF253">
    <property type="entry name" value="CHROMOSOME UNDETERMINED SCAFFOLD_38, WHOLE GENOME SHOTGUN SEQUENCE"/>
    <property type="match status" value="1"/>
</dbReference>
<evidence type="ECO:0000313" key="4">
    <source>
        <dbReference type="Proteomes" id="UP000001542"/>
    </source>
</evidence>
<dbReference type="EMBL" id="DS114220">
    <property type="protein sequence ID" value="EAX89237.1"/>
    <property type="molecule type" value="Genomic_DNA"/>
</dbReference>
<dbReference type="PROSITE" id="PS50090">
    <property type="entry name" value="MYB_LIKE"/>
    <property type="match status" value="2"/>
</dbReference>
<feature type="domain" description="HTH myb-type" evidence="2">
    <location>
        <begin position="70"/>
        <end position="119"/>
    </location>
</feature>
<dbReference type="InterPro" id="IPR017930">
    <property type="entry name" value="Myb_dom"/>
</dbReference>
<dbReference type="Gene3D" id="1.10.10.60">
    <property type="entry name" value="Homeodomain-like"/>
    <property type="match status" value="2"/>
</dbReference>
<dbReference type="eggNOG" id="KOG0048">
    <property type="taxonomic scope" value="Eukaryota"/>
</dbReference>
<dbReference type="SMR" id="A2G0S9"/>
<evidence type="ECO:0000259" key="2">
    <source>
        <dbReference type="PROSITE" id="PS51294"/>
    </source>
</evidence>
<dbReference type="GO" id="GO:0005634">
    <property type="term" value="C:nucleus"/>
    <property type="evidence" value="ECO:0000318"/>
    <property type="project" value="GO_Central"/>
</dbReference>
<feature type="domain" description="Myb-like" evidence="1">
    <location>
        <begin position="13"/>
        <end position="64"/>
    </location>
</feature>
<dbReference type="GO" id="GO:0000981">
    <property type="term" value="F:DNA-binding transcription factor activity, RNA polymerase II-specific"/>
    <property type="evidence" value="ECO:0000318"/>
    <property type="project" value="GO_Central"/>
</dbReference>
<dbReference type="InterPro" id="IPR001005">
    <property type="entry name" value="SANT/Myb"/>
</dbReference>
<dbReference type="PANTHER" id="PTHR45614">
    <property type="entry name" value="MYB PROTEIN-RELATED"/>
    <property type="match status" value="1"/>
</dbReference>
<protein>
    <submittedName>
        <fullName evidence="3">Myb-like DNA-binding domain containing protein</fullName>
    </submittedName>
</protein>